<keyword evidence="3" id="KW-1003">Cell membrane</keyword>
<feature type="transmembrane region" description="Helical" evidence="10">
    <location>
        <begin position="668"/>
        <end position="689"/>
    </location>
</feature>
<name>A0ABT2PVK4_9MOLU</name>
<gene>
    <name evidence="12" type="ORF">N7603_04845</name>
</gene>
<evidence type="ECO:0000256" key="7">
    <source>
        <dbReference type="ARBA" id="ARBA00022989"/>
    </source>
</evidence>
<dbReference type="InterPro" id="IPR017871">
    <property type="entry name" value="ABC_transporter-like_CS"/>
</dbReference>
<proteinExistence type="inferred from homology"/>
<evidence type="ECO:0000256" key="6">
    <source>
        <dbReference type="ARBA" id="ARBA00022840"/>
    </source>
</evidence>
<dbReference type="SUPFAM" id="SSF52540">
    <property type="entry name" value="P-loop containing nucleoside triphosphate hydrolases"/>
    <property type="match status" value="1"/>
</dbReference>
<evidence type="ECO:0000256" key="1">
    <source>
        <dbReference type="ARBA" id="ARBA00004429"/>
    </source>
</evidence>
<feature type="transmembrane region" description="Helical" evidence="10">
    <location>
        <begin position="695"/>
        <end position="717"/>
    </location>
</feature>
<keyword evidence="5" id="KW-0547">Nucleotide-binding</keyword>
<dbReference type="InterPro" id="IPR027417">
    <property type="entry name" value="P-loop_NTPase"/>
</dbReference>
<evidence type="ECO:0000313" key="12">
    <source>
        <dbReference type="EMBL" id="MCU0104979.1"/>
    </source>
</evidence>
<organism evidence="12 13">
    <name type="scientific">Paracholeplasma vituli</name>
    <dbReference type="NCBI Taxonomy" id="69473"/>
    <lineage>
        <taxon>Bacteria</taxon>
        <taxon>Bacillati</taxon>
        <taxon>Mycoplasmatota</taxon>
        <taxon>Mollicutes</taxon>
        <taxon>Acholeplasmatales</taxon>
        <taxon>Acholeplasmataceae</taxon>
        <taxon>Paracholeplasma</taxon>
    </lineage>
</organism>
<evidence type="ECO:0000259" key="11">
    <source>
        <dbReference type="PROSITE" id="PS50893"/>
    </source>
</evidence>
<reference evidence="13" key="1">
    <citation type="submission" date="2023-07" db="EMBL/GenBank/DDBJ databases">
        <title>Novel Mycoplasma species identified in domestic and wild animals.</title>
        <authorList>
            <person name="Volokhov D.V."/>
            <person name="Furtak V.A."/>
            <person name="Zagorodnyaya T.A."/>
        </authorList>
    </citation>
    <scope>NUCLEOTIDE SEQUENCE [LARGE SCALE GENOMIC DNA]</scope>
    <source>
        <strain evidence="13">92-19</strain>
    </source>
</reference>
<evidence type="ECO:0000256" key="4">
    <source>
        <dbReference type="ARBA" id="ARBA00022692"/>
    </source>
</evidence>
<dbReference type="SMART" id="SM00382">
    <property type="entry name" value="AAA"/>
    <property type="match status" value="1"/>
</dbReference>
<keyword evidence="4 10" id="KW-0812">Transmembrane</keyword>
<evidence type="ECO:0000256" key="8">
    <source>
        <dbReference type="ARBA" id="ARBA00023136"/>
    </source>
</evidence>
<dbReference type="Pfam" id="PF02687">
    <property type="entry name" value="FtsX"/>
    <property type="match status" value="1"/>
</dbReference>
<dbReference type="InterPro" id="IPR017911">
    <property type="entry name" value="MacB-like_ATP-bd"/>
</dbReference>
<dbReference type="InterPro" id="IPR003439">
    <property type="entry name" value="ABC_transporter-like_ATP-bd"/>
</dbReference>
<sequence>MIRLEGVSKYYNTDANVVLGLRRVNLELKLGEFVAITGESGSGKSTLLNVISGLDKYDEGELFVNGEETSYFSTEEFEQYRKQYIGFVFQNYNIIDSFTVYQNVMAALMIQGYDPKKRRARALELIDRVGLTSHKNHRASKLSGGQKQRAVIARALAKDCPIIVADEPTGNLDSETGKKVLELLKEVSKDKLVVIVTHNYEQVEPFATRKIRMFDGEIVEDKAVKAPQIIETQPALASKNLSPLDVLKLALVSLFSIPKKTFLVLVTLMFAFTAINSIYSIKEWLISTNLSDNSNPIFKNNFEGRVIVVKEDASLFTQDELNTLLNKNRVQGLIHHDILLQTEFYVYSEGRAPSGTLRPYYGQEITLEKGKFPTTKNEIVLYESYWGDSYQIGDTVQVYYQMDEKIFDAPESLAAFFNMTVVGMIESGYHDYVGIVHPSFFNQTETNAVMTNNTMASYAVNLGEMWTSDFQPITLSGGDTYFIQKRNIIINNDLPDGQAQVSSDLYSSLIYLYSDLTTIQNHPFTLIKPKNGFTVSKSQNIQIIGEYPGISWEYTIYINEKTYNDLFFEGPYQVTLLAKDGFEARQIISSLGSEYIAVHPFDYEGPSYDFGISGAMNFVYVLVGGFIYIILNLVIKSIIQSRKKDFIIFRSIGASKSDLRKMLSFEQVLYSTFGFILGFIPLTIMNIYIKEFKVMRYLTFGVYIVIYLIFLGVLLTINNKFANKLFGKSVITTLKSE</sequence>
<keyword evidence="7 10" id="KW-1133">Transmembrane helix</keyword>
<evidence type="ECO:0000256" key="2">
    <source>
        <dbReference type="ARBA" id="ARBA00022448"/>
    </source>
</evidence>
<keyword evidence="6 12" id="KW-0067">ATP-binding</keyword>
<comment type="subcellular location">
    <subcellularLocation>
        <location evidence="1">Cell inner membrane</location>
        <topology evidence="1">Multi-pass membrane protein</topology>
    </subcellularLocation>
</comment>
<accession>A0ABT2PVK4</accession>
<dbReference type="InterPro" id="IPR003838">
    <property type="entry name" value="ABC3_permease_C"/>
</dbReference>
<feature type="transmembrane region" description="Helical" evidence="10">
    <location>
        <begin position="618"/>
        <end position="635"/>
    </location>
</feature>
<evidence type="ECO:0000313" key="13">
    <source>
        <dbReference type="Proteomes" id="UP001209076"/>
    </source>
</evidence>
<evidence type="ECO:0000256" key="3">
    <source>
        <dbReference type="ARBA" id="ARBA00022475"/>
    </source>
</evidence>
<dbReference type="Pfam" id="PF00005">
    <property type="entry name" value="ABC_tran"/>
    <property type="match status" value="1"/>
</dbReference>
<dbReference type="PANTHER" id="PTHR42798">
    <property type="entry name" value="LIPOPROTEIN-RELEASING SYSTEM ATP-BINDING PROTEIN LOLD"/>
    <property type="match status" value="1"/>
</dbReference>
<dbReference type="GO" id="GO:0005524">
    <property type="term" value="F:ATP binding"/>
    <property type="evidence" value="ECO:0007669"/>
    <property type="project" value="UniProtKB-KW"/>
</dbReference>
<keyword evidence="13" id="KW-1185">Reference proteome</keyword>
<dbReference type="Gene3D" id="3.40.50.300">
    <property type="entry name" value="P-loop containing nucleotide triphosphate hydrolases"/>
    <property type="match status" value="1"/>
</dbReference>
<evidence type="ECO:0000256" key="9">
    <source>
        <dbReference type="ARBA" id="ARBA00038388"/>
    </source>
</evidence>
<keyword evidence="2" id="KW-0813">Transport</keyword>
<evidence type="ECO:0000256" key="5">
    <source>
        <dbReference type="ARBA" id="ARBA00022741"/>
    </source>
</evidence>
<dbReference type="PROSITE" id="PS00211">
    <property type="entry name" value="ABC_TRANSPORTER_1"/>
    <property type="match status" value="1"/>
</dbReference>
<dbReference type="RefSeq" id="WP_262096240.1">
    <property type="nucleotide sequence ID" value="NZ_JAOEGN010000007.1"/>
</dbReference>
<protein>
    <submittedName>
        <fullName evidence="12">ABC transporter ATP-binding protein/permease</fullName>
    </submittedName>
</protein>
<dbReference type="CDD" id="cd03255">
    <property type="entry name" value="ABC_MJ0796_LolCDE_FtsE"/>
    <property type="match status" value="1"/>
</dbReference>
<dbReference type="PROSITE" id="PS50893">
    <property type="entry name" value="ABC_TRANSPORTER_2"/>
    <property type="match status" value="1"/>
</dbReference>
<comment type="caution">
    <text evidence="12">The sequence shown here is derived from an EMBL/GenBank/DDBJ whole genome shotgun (WGS) entry which is preliminary data.</text>
</comment>
<keyword evidence="8 10" id="KW-0472">Membrane</keyword>
<dbReference type="InterPro" id="IPR003593">
    <property type="entry name" value="AAA+_ATPase"/>
</dbReference>
<feature type="domain" description="ABC transporter" evidence="11">
    <location>
        <begin position="2"/>
        <end position="240"/>
    </location>
</feature>
<dbReference type="Proteomes" id="UP001209076">
    <property type="component" value="Unassembled WGS sequence"/>
</dbReference>
<dbReference type="PANTHER" id="PTHR42798:SF2">
    <property type="entry name" value="ABC TRANSPORTER ATP-BINDING PROTEIN MG467-RELATED"/>
    <property type="match status" value="1"/>
</dbReference>
<evidence type="ECO:0000256" key="10">
    <source>
        <dbReference type="SAM" id="Phobius"/>
    </source>
</evidence>
<dbReference type="EMBL" id="JAOEGN010000007">
    <property type="protein sequence ID" value="MCU0104979.1"/>
    <property type="molecule type" value="Genomic_DNA"/>
</dbReference>
<comment type="similarity">
    <text evidence="9">Belongs to the ABC transporter superfamily. Macrolide exporter (TC 3.A.1.122) family.</text>
</comment>